<evidence type="ECO:0000313" key="2">
    <source>
        <dbReference type="EMBL" id="KIA77143.1"/>
    </source>
</evidence>
<evidence type="ECO:0000256" key="1">
    <source>
        <dbReference type="SAM" id="MobiDB-lite"/>
    </source>
</evidence>
<dbReference type="RefSeq" id="WP_013925434.1">
    <property type="nucleotide sequence ID" value="NZ_BAWW01000028.1"/>
</dbReference>
<feature type="region of interest" description="Disordered" evidence="1">
    <location>
        <begin position="1"/>
        <end position="27"/>
    </location>
</feature>
<comment type="caution">
    <text evidence="2">The sequence shown here is derived from an EMBL/GenBank/DDBJ whole genome shotgun (WGS) entry which is preliminary data.</text>
</comment>
<reference evidence="2 3" key="1">
    <citation type="journal article" date="2014" name="Mol. Biol. Evol.">
        <title>Massive expansion of Ubiquitination-related gene families within the Chlamydiae.</title>
        <authorList>
            <person name="Domman D."/>
            <person name="Collingro A."/>
            <person name="Lagkouvardos I."/>
            <person name="Gehre L."/>
            <person name="Weinmaier T."/>
            <person name="Rattei T."/>
            <person name="Subtil A."/>
            <person name="Horn M."/>
        </authorList>
    </citation>
    <scope>NUCLEOTIDE SEQUENCE [LARGE SCALE GENOMIC DNA]</scope>
    <source>
        <strain evidence="2 3">OEW1</strain>
    </source>
</reference>
<dbReference type="EMBL" id="JSAM01000090">
    <property type="protein sequence ID" value="KIA77143.1"/>
    <property type="molecule type" value="Genomic_DNA"/>
</dbReference>
<name>A0A0C1EAR8_9BACT</name>
<dbReference type="Proteomes" id="UP000031307">
    <property type="component" value="Unassembled WGS sequence"/>
</dbReference>
<protein>
    <submittedName>
        <fullName evidence="2">Uncharacterized protein</fullName>
    </submittedName>
</protein>
<sequence length="68" mass="7481">MIRSGKSYSKLGEKASESSTEANKKLRTSVSVNKEAIALLKKEAGKTSAQIERKPFKASKSFEQRFAS</sequence>
<proteinExistence type="predicted"/>
<dbReference type="PATRIC" id="fig|83552.4.peg.1733"/>
<evidence type="ECO:0000313" key="3">
    <source>
        <dbReference type="Proteomes" id="UP000031307"/>
    </source>
</evidence>
<accession>A0A0C1EAR8</accession>
<organism evidence="2 3">
    <name type="scientific">Parachlamydia acanthamoebae</name>
    <dbReference type="NCBI Taxonomy" id="83552"/>
    <lineage>
        <taxon>Bacteria</taxon>
        <taxon>Pseudomonadati</taxon>
        <taxon>Chlamydiota</taxon>
        <taxon>Chlamydiia</taxon>
        <taxon>Parachlamydiales</taxon>
        <taxon>Parachlamydiaceae</taxon>
        <taxon>Parachlamydia</taxon>
    </lineage>
</organism>
<gene>
    <name evidence="2" type="ORF">DB43_GU00360</name>
</gene>
<dbReference type="AlphaFoldDB" id="A0A0C1EAR8"/>